<evidence type="ECO:0000256" key="4">
    <source>
        <dbReference type="ARBA" id="ARBA00022475"/>
    </source>
</evidence>
<evidence type="ECO:0000256" key="1">
    <source>
        <dbReference type="ARBA" id="ARBA00004651"/>
    </source>
</evidence>
<dbReference type="RefSeq" id="WP_330199692.1">
    <property type="nucleotide sequence ID" value="NZ_JAZDRP010000008.1"/>
</dbReference>
<reference evidence="9 10" key="1">
    <citation type="submission" date="2024-01" db="EMBL/GenBank/DDBJ databases">
        <title>Hyphobacterium bacterium isolated from marine sediment.</title>
        <authorList>
            <person name="Zhao S."/>
        </authorList>
    </citation>
    <scope>NUCLEOTIDE SEQUENCE [LARGE SCALE GENOMIC DNA]</scope>
    <source>
        <strain evidence="10">HN65</strain>
    </source>
</reference>
<gene>
    <name evidence="9" type="ORF">V0U79_11675</name>
</gene>
<evidence type="ECO:0000256" key="8">
    <source>
        <dbReference type="SAM" id="Phobius"/>
    </source>
</evidence>
<evidence type="ECO:0000256" key="2">
    <source>
        <dbReference type="ARBA" id="ARBA00009212"/>
    </source>
</evidence>
<proteinExistence type="inferred from homology"/>
<dbReference type="PANTHER" id="PTHR34702:SF1">
    <property type="entry name" value="NA(+)_H(+) ANTIPORTER SUBUNIT F"/>
    <property type="match status" value="1"/>
</dbReference>
<evidence type="ECO:0000256" key="7">
    <source>
        <dbReference type="ARBA" id="ARBA00023136"/>
    </source>
</evidence>
<sequence>MMDWVNLIGILSMALAMAIMLGRLFAGPSLYDRVLAANSFGTKTVLLLLIFSLMVGRADGVDIALLYALINFIATIAILKFFRYRSLEIALAQMSLRRAIDGEDD</sequence>
<dbReference type="Proteomes" id="UP001354971">
    <property type="component" value="Unassembled WGS sequence"/>
</dbReference>
<evidence type="ECO:0000256" key="6">
    <source>
        <dbReference type="ARBA" id="ARBA00022989"/>
    </source>
</evidence>
<dbReference type="Pfam" id="PF04066">
    <property type="entry name" value="MrpF_PhaF"/>
    <property type="match status" value="1"/>
</dbReference>
<evidence type="ECO:0000256" key="5">
    <source>
        <dbReference type="ARBA" id="ARBA00022692"/>
    </source>
</evidence>
<comment type="caution">
    <text evidence="9">The sequence shown here is derived from an EMBL/GenBank/DDBJ whole genome shotgun (WGS) entry which is preliminary data.</text>
</comment>
<feature type="transmembrane region" description="Helical" evidence="8">
    <location>
        <begin position="38"/>
        <end position="58"/>
    </location>
</feature>
<accession>A0ABU7LSX5</accession>
<keyword evidence="4" id="KW-1003">Cell membrane</keyword>
<name>A0ABU7LSX5_9PROT</name>
<dbReference type="EMBL" id="JAZDRP010000008">
    <property type="protein sequence ID" value="MEE2527028.1"/>
    <property type="molecule type" value="Genomic_DNA"/>
</dbReference>
<evidence type="ECO:0000313" key="10">
    <source>
        <dbReference type="Proteomes" id="UP001354971"/>
    </source>
</evidence>
<feature type="transmembrane region" description="Helical" evidence="8">
    <location>
        <begin position="6"/>
        <end position="26"/>
    </location>
</feature>
<keyword evidence="7 8" id="KW-0472">Membrane</keyword>
<comment type="subcellular location">
    <subcellularLocation>
        <location evidence="1">Cell membrane</location>
        <topology evidence="1">Multi-pass membrane protein</topology>
    </subcellularLocation>
</comment>
<keyword evidence="10" id="KW-1185">Reference proteome</keyword>
<keyword evidence="5 8" id="KW-0812">Transmembrane</keyword>
<dbReference type="PANTHER" id="PTHR34702">
    <property type="entry name" value="NA(+)/H(+) ANTIPORTER SUBUNIT F1"/>
    <property type="match status" value="1"/>
</dbReference>
<organism evidence="9 10">
    <name type="scientific">Hyphobacterium lacteum</name>
    <dbReference type="NCBI Taxonomy" id="3116575"/>
    <lineage>
        <taxon>Bacteria</taxon>
        <taxon>Pseudomonadati</taxon>
        <taxon>Pseudomonadota</taxon>
        <taxon>Alphaproteobacteria</taxon>
        <taxon>Maricaulales</taxon>
        <taxon>Maricaulaceae</taxon>
        <taxon>Hyphobacterium</taxon>
    </lineage>
</organism>
<feature type="transmembrane region" description="Helical" evidence="8">
    <location>
        <begin position="64"/>
        <end position="82"/>
    </location>
</feature>
<protein>
    <submittedName>
        <fullName evidence="9">Monovalent cation/H+ antiporter complex subunit F</fullName>
    </submittedName>
</protein>
<dbReference type="InterPro" id="IPR007208">
    <property type="entry name" value="MrpF/PhaF-like"/>
</dbReference>
<keyword evidence="3" id="KW-0813">Transport</keyword>
<evidence type="ECO:0000256" key="3">
    <source>
        <dbReference type="ARBA" id="ARBA00022448"/>
    </source>
</evidence>
<comment type="similarity">
    <text evidence="2">Belongs to the CPA3 antiporters (TC 2.A.63) subunit F family.</text>
</comment>
<keyword evidence="6 8" id="KW-1133">Transmembrane helix</keyword>
<evidence type="ECO:0000313" key="9">
    <source>
        <dbReference type="EMBL" id="MEE2527028.1"/>
    </source>
</evidence>